<dbReference type="InterPro" id="IPR027417">
    <property type="entry name" value="P-loop_NTPase"/>
</dbReference>
<dbReference type="PIRSF" id="PIRSF039085">
    <property type="entry name" value="ABC_ATPase_HisP"/>
    <property type="match status" value="1"/>
</dbReference>
<comment type="subcellular location">
    <subcellularLocation>
        <location evidence="2">Cell inner membrane</location>
    </subcellularLocation>
    <subcellularLocation>
        <location evidence="1">Cell membrane</location>
        <topology evidence="1">Peripheral membrane protein</topology>
    </subcellularLocation>
</comment>
<evidence type="ECO:0000256" key="3">
    <source>
        <dbReference type="ARBA" id="ARBA00005417"/>
    </source>
</evidence>
<keyword evidence="9" id="KW-0472">Membrane</keyword>
<dbReference type="SUPFAM" id="SSF52540">
    <property type="entry name" value="P-loop containing nucleoside triphosphate hydrolases"/>
    <property type="match status" value="1"/>
</dbReference>
<dbReference type="PROSITE" id="PS50893">
    <property type="entry name" value="ABC_TRANSPORTER_2"/>
    <property type="match status" value="1"/>
</dbReference>
<dbReference type="InterPro" id="IPR050086">
    <property type="entry name" value="MetN_ABC_transporter-like"/>
</dbReference>
<evidence type="ECO:0000256" key="7">
    <source>
        <dbReference type="ARBA" id="ARBA00022840"/>
    </source>
</evidence>
<keyword evidence="7 11" id="KW-0067">ATP-binding</keyword>
<dbReference type="GO" id="GO:0005886">
    <property type="term" value="C:plasma membrane"/>
    <property type="evidence" value="ECO:0007669"/>
    <property type="project" value="UniProtKB-SubCell"/>
</dbReference>
<dbReference type="PANTHER" id="PTHR43166">
    <property type="entry name" value="AMINO ACID IMPORT ATP-BINDING PROTEIN"/>
    <property type="match status" value="1"/>
</dbReference>
<organism evidence="11 12">
    <name type="scientific">Brucella tritici</name>
    <dbReference type="NCBI Taxonomy" id="94626"/>
    <lineage>
        <taxon>Bacteria</taxon>
        <taxon>Pseudomonadati</taxon>
        <taxon>Pseudomonadota</taxon>
        <taxon>Alphaproteobacteria</taxon>
        <taxon>Hyphomicrobiales</taxon>
        <taxon>Brucellaceae</taxon>
        <taxon>Brucella/Ochrobactrum group</taxon>
        <taxon>Brucella</taxon>
    </lineage>
</organism>
<proteinExistence type="inferred from homology"/>
<dbReference type="EMBL" id="WBVX01000004">
    <property type="protein sequence ID" value="KAB2688365.1"/>
    <property type="molecule type" value="Genomic_DNA"/>
</dbReference>
<protein>
    <submittedName>
        <fullName evidence="11">Amino acid ABC transporter ATP-binding protein</fullName>
    </submittedName>
</protein>
<keyword evidence="4" id="KW-0813">Transport</keyword>
<dbReference type="RefSeq" id="WP_151651290.1">
    <property type="nucleotide sequence ID" value="NZ_WBVX01000004.1"/>
</dbReference>
<dbReference type="AlphaFoldDB" id="A0A6L3YUI5"/>
<feature type="domain" description="ABC transporter" evidence="10">
    <location>
        <begin position="5"/>
        <end position="247"/>
    </location>
</feature>
<dbReference type="CDD" id="cd03262">
    <property type="entry name" value="ABC_HisP_GlnQ"/>
    <property type="match status" value="1"/>
</dbReference>
<name>A0A6L3YUI5_9HYPH</name>
<evidence type="ECO:0000256" key="8">
    <source>
        <dbReference type="ARBA" id="ARBA00022970"/>
    </source>
</evidence>
<dbReference type="GO" id="GO:0016887">
    <property type="term" value="F:ATP hydrolysis activity"/>
    <property type="evidence" value="ECO:0007669"/>
    <property type="project" value="InterPro"/>
</dbReference>
<evidence type="ECO:0000259" key="10">
    <source>
        <dbReference type="PROSITE" id="PS50893"/>
    </source>
</evidence>
<dbReference type="InterPro" id="IPR017871">
    <property type="entry name" value="ABC_transporter-like_CS"/>
</dbReference>
<evidence type="ECO:0000313" key="11">
    <source>
        <dbReference type="EMBL" id="KAB2688365.1"/>
    </source>
</evidence>
<keyword evidence="6" id="KW-0547">Nucleotide-binding</keyword>
<dbReference type="FunFam" id="3.40.50.300:FF:000020">
    <property type="entry name" value="Amino acid ABC transporter ATP-binding component"/>
    <property type="match status" value="1"/>
</dbReference>
<dbReference type="GO" id="GO:0005524">
    <property type="term" value="F:ATP binding"/>
    <property type="evidence" value="ECO:0007669"/>
    <property type="project" value="UniProtKB-KW"/>
</dbReference>
<evidence type="ECO:0000256" key="9">
    <source>
        <dbReference type="ARBA" id="ARBA00023136"/>
    </source>
</evidence>
<accession>A0A6L3YUI5</accession>
<evidence type="ECO:0000256" key="1">
    <source>
        <dbReference type="ARBA" id="ARBA00004202"/>
    </source>
</evidence>
<comment type="caution">
    <text evidence="11">The sequence shown here is derived from an EMBL/GenBank/DDBJ whole genome shotgun (WGS) entry which is preliminary data.</text>
</comment>
<evidence type="ECO:0000256" key="6">
    <source>
        <dbReference type="ARBA" id="ARBA00022741"/>
    </source>
</evidence>
<dbReference type="Proteomes" id="UP000481643">
    <property type="component" value="Unassembled WGS sequence"/>
</dbReference>
<evidence type="ECO:0000313" key="12">
    <source>
        <dbReference type="Proteomes" id="UP000481643"/>
    </source>
</evidence>
<reference evidence="11 12" key="1">
    <citation type="submission" date="2019-09" db="EMBL/GenBank/DDBJ databases">
        <title>Taxonomic organization of the family Brucellaceae based on a phylogenomic approach.</title>
        <authorList>
            <person name="Leclercq S."/>
            <person name="Cloeckaert A."/>
            <person name="Zygmunt M.S."/>
        </authorList>
    </citation>
    <scope>NUCLEOTIDE SEQUENCE [LARGE SCALE GENOMIC DNA]</scope>
    <source>
        <strain evidence="11 12">WS1830</strain>
    </source>
</reference>
<dbReference type="PANTHER" id="PTHR43166:SF9">
    <property type="entry name" value="GLUTAMATE_ASPARTATE IMPORT ATP-BINDING PROTEIN GLTL"/>
    <property type="match status" value="1"/>
</dbReference>
<dbReference type="InterPro" id="IPR030679">
    <property type="entry name" value="ABC_ATPase_HisP-typ"/>
</dbReference>
<keyword evidence="8" id="KW-0029">Amino-acid transport</keyword>
<dbReference type="PROSITE" id="PS00211">
    <property type="entry name" value="ABC_TRANSPORTER_1"/>
    <property type="match status" value="1"/>
</dbReference>
<evidence type="ECO:0000256" key="2">
    <source>
        <dbReference type="ARBA" id="ARBA00004533"/>
    </source>
</evidence>
<dbReference type="InterPro" id="IPR003439">
    <property type="entry name" value="ABC_transporter-like_ATP-bd"/>
</dbReference>
<evidence type="ECO:0000256" key="4">
    <source>
        <dbReference type="ARBA" id="ARBA00022448"/>
    </source>
</evidence>
<dbReference type="Pfam" id="PF00005">
    <property type="entry name" value="ABC_tran"/>
    <property type="match status" value="1"/>
</dbReference>
<dbReference type="SMART" id="SM00382">
    <property type="entry name" value="AAA"/>
    <property type="match status" value="1"/>
</dbReference>
<comment type="similarity">
    <text evidence="3">Belongs to the ABC transporter superfamily.</text>
</comment>
<dbReference type="InterPro" id="IPR003593">
    <property type="entry name" value="AAA+_ATPase"/>
</dbReference>
<dbReference type="GO" id="GO:0015424">
    <property type="term" value="F:ABC-type amino acid transporter activity"/>
    <property type="evidence" value="ECO:0007669"/>
    <property type="project" value="InterPro"/>
</dbReference>
<dbReference type="Gene3D" id="3.40.50.300">
    <property type="entry name" value="P-loop containing nucleotide triphosphate hydrolases"/>
    <property type="match status" value="1"/>
</dbReference>
<evidence type="ECO:0000256" key="5">
    <source>
        <dbReference type="ARBA" id="ARBA00022475"/>
    </source>
</evidence>
<gene>
    <name evidence="11" type="ORF">F9L08_05575</name>
</gene>
<keyword evidence="5" id="KW-1003">Cell membrane</keyword>
<sequence>MTEVLRVEGLSKSFGPLQVLKSIDLTVNEGETVVLLGSSGSGKSTLLRCLNLLEVPSAGRVWLNGTQVGAAASGAIQYREKDLTAIRTKVGMVFQQFNLFPHLTVAENIAIAPIKVKGVGKEKARERALEELARVGIADKADVYPSRLSGGQQQRVAIARSLAMDPQVMLFDEATSALDPELVGEVLEVMRSLSRDRVTMVIVTHELGFAYHVADRVVFLHQGLIHEQGTPAEVLMAPKQERTREFLRGHDKFRLPEPLRA</sequence>